<organism evidence="1 2">
    <name type="scientific">Dreissena polymorpha</name>
    <name type="common">Zebra mussel</name>
    <name type="synonym">Mytilus polymorpha</name>
    <dbReference type="NCBI Taxonomy" id="45954"/>
    <lineage>
        <taxon>Eukaryota</taxon>
        <taxon>Metazoa</taxon>
        <taxon>Spiralia</taxon>
        <taxon>Lophotrochozoa</taxon>
        <taxon>Mollusca</taxon>
        <taxon>Bivalvia</taxon>
        <taxon>Autobranchia</taxon>
        <taxon>Heteroconchia</taxon>
        <taxon>Euheterodonta</taxon>
        <taxon>Imparidentia</taxon>
        <taxon>Neoheterodontei</taxon>
        <taxon>Myida</taxon>
        <taxon>Dreissenoidea</taxon>
        <taxon>Dreissenidae</taxon>
        <taxon>Dreissena</taxon>
    </lineage>
</organism>
<gene>
    <name evidence="1" type="ORF">DPMN_112309</name>
</gene>
<proteinExistence type="predicted"/>
<protein>
    <submittedName>
        <fullName evidence="1">Uncharacterized protein</fullName>
    </submittedName>
</protein>
<comment type="caution">
    <text evidence="1">The sequence shown here is derived from an EMBL/GenBank/DDBJ whole genome shotgun (WGS) entry which is preliminary data.</text>
</comment>
<accession>A0A9D4QQI9</accession>
<evidence type="ECO:0000313" key="2">
    <source>
        <dbReference type="Proteomes" id="UP000828390"/>
    </source>
</evidence>
<reference evidence="1" key="1">
    <citation type="journal article" date="2019" name="bioRxiv">
        <title>The Genome of the Zebra Mussel, Dreissena polymorpha: A Resource for Invasive Species Research.</title>
        <authorList>
            <person name="McCartney M.A."/>
            <person name="Auch B."/>
            <person name="Kono T."/>
            <person name="Mallez S."/>
            <person name="Zhang Y."/>
            <person name="Obille A."/>
            <person name="Becker A."/>
            <person name="Abrahante J.E."/>
            <person name="Garbe J."/>
            <person name="Badalamenti J.P."/>
            <person name="Herman A."/>
            <person name="Mangelson H."/>
            <person name="Liachko I."/>
            <person name="Sullivan S."/>
            <person name="Sone E.D."/>
            <person name="Koren S."/>
            <person name="Silverstein K.A.T."/>
            <person name="Beckman K.B."/>
            <person name="Gohl D.M."/>
        </authorList>
    </citation>
    <scope>NUCLEOTIDE SEQUENCE</scope>
    <source>
        <strain evidence="1">Duluth1</strain>
        <tissue evidence="1">Whole animal</tissue>
    </source>
</reference>
<name>A0A9D4QQI9_DREPO</name>
<dbReference type="AlphaFoldDB" id="A0A9D4QQI9"/>
<dbReference type="Proteomes" id="UP000828390">
    <property type="component" value="Unassembled WGS sequence"/>
</dbReference>
<keyword evidence="2" id="KW-1185">Reference proteome</keyword>
<evidence type="ECO:0000313" key="1">
    <source>
        <dbReference type="EMBL" id="KAH3838892.1"/>
    </source>
</evidence>
<reference evidence="1" key="2">
    <citation type="submission" date="2020-11" db="EMBL/GenBank/DDBJ databases">
        <authorList>
            <person name="McCartney M.A."/>
            <person name="Auch B."/>
            <person name="Kono T."/>
            <person name="Mallez S."/>
            <person name="Becker A."/>
            <person name="Gohl D.M."/>
            <person name="Silverstein K.A.T."/>
            <person name="Koren S."/>
            <person name="Bechman K.B."/>
            <person name="Herman A."/>
            <person name="Abrahante J.E."/>
            <person name="Garbe J."/>
        </authorList>
    </citation>
    <scope>NUCLEOTIDE SEQUENCE</scope>
    <source>
        <strain evidence="1">Duluth1</strain>
        <tissue evidence="1">Whole animal</tissue>
    </source>
</reference>
<sequence>MDTSVPLLEDYTDNLINRVSNILELRPDNEVYTYDANESVHNEPHCHWSADTIGLADH</sequence>
<dbReference type="EMBL" id="JAIWYP010000004">
    <property type="protein sequence ID" value="KAH3838892.1"/>
    <property type="molecule type" value="Genomic_DNA"/>
</dbReference>